<evidence type="ECO:0000259" key="2">
    <source>
        <dbReference type="Pfam" id="PF00156"/>
    </source>
</evidence>
<dbReference type="Pfam" id="PF00156">
    <property type="entry name" value="Pribosyltran"/>
    <property type="match status" value="1"/>
</dbReference>
<evidence type="ECO:0000313" key="5">
    <source>
        <dbReference type="Proteomes" id="UP000700706"/>
    </source>
</evidence>
<proteinExistence type="inferred from homology"/>
<comment type="similarity">
    <text evidence="1">Belongs to the ComF/GntX family.</text>
</comment>
<dbReference type="InterPro" id="IPR000836">
    <property type="entry name" value="PRTase_dom"/>
</dbReference>
<dbReference type="PANTHER" id="PTHR47505">
    <property type="entry name" value="DNA UTILIZATION PROTEIN YHGH"/>
    <property type="match status" value="1"/>
</dbReference>
<comment type="caution">
    <text evidence="4">The sequence shown here is derived from an EMBL/GenBank/DDBJ whole genome shotgun (WGS) entry which is preliminary data.</text>
</comment>
<dbReference type="AlphaFoldDB" id="A0A952FFY8"/>
<organism evidence="4 5">
    <name type="scientific">Inquilinus limosus</name>
    <dbReference type="NCBI Taxonomy" id="171674"/>
    <lineage>
        <taxon>Bacteria</taxon>
        <taxon>Pseudomonadati</taxon>
        <taxon>Pseudomonadota</taxon>
        <taxon>Alphaproteobacteria</taxon>
        <taxon>Rhodospirillales</taxon>
        <taxon>Rhodospirillaceae</taxon>
        <taxon>Inquilinus</taxon>
    </lineage>
</organism>
<protein>
    <submittedName>
        <fullName evidence="4">ComF family protein</fullName>
    </submittedName>
</protein>
<dbReference type="PANTHER" id="PTHR47505:SF1">
    <property type="entry name" value="DNA UTILIZATION PROTEIN YHGH"/>
    <property type="match status" value="1"/>
</dbReference>
<dbReference type="InterPro" id="IPR044005">
    <property type="entry name" value="DZR_2"/>
</dbReference>
<feature type="domain" description="Phosphoribosyltransferase" evidence="2">
    <location>
        <begin position="174"/>
        <end position="252"/>
    </location>
</feature>
<dbReference type="Proteomes" id="UP000700706">
    <property type="component" value="Unassembled WGS sequence"/>
</dbReference>
<evidence type="ECO:0000256" key="1">
    <source>
        <dbReference type="ARBA" id="ARBA00008007"/>
    </source>
</evidence>
<sequence>MRAGLTPWAPWFRRAGAAVLDAVLPQRCLSCGTEIVAPGALCTACWTQLAFLGPPQCRCCGLPFDHGAAEGAGDDPVCANCLAFPPLWDRARAAFLYDDLSRKLILAFKHGDQTHAAPAFGRMLQRAALPFLAEADVIAPVPLHRWRLLRRRYNQAALLALALGREAGRPVAPDLLVRRRSTPSQGGQDRQARRRNVAGAFAVRPGREGLVEGRRVLLVDDVLTTGATIDECARALRRKGAAGVDVVTLARVPPPGS</sequence>
<dbReference type="EMBL" id="JAEKLZ010000068">
    <property type="protein sequence ID" value="MBW8724023.1"/>
    <property type="molecule type" value="Genomic_DNA"/>
</dbReference>
<dbReference type="CDD" id="cd06223">
    <property type="entry name" value="PRTases_typeI"/>
    <property type="match status" value="1"/>
</dbReference>
<evidence type="ECO:0000259" key="3">
    <source>
        <dbReference type="Pfam" id="PF18912"/>
    </source>
</evidence>
<dbReference type="InterPro" id="IPR051910">
    <property type="entry name" value="ComF/GntX_DNA_util-trans"/>
</dbReference>
<name>A0A952FFY8_9PROT</name>
<dbReference type="InterPro" id="IPR029057">
    <property type="entry name" value="PRTase-like"/>
</dbReference>
<accession>A0A952FFY8</accession>
<reference evidence="4" key="1">
    <citation type="submission" date="2020-06" db="EMBL/GenBank/DDBJ databases">
        <title>Stable isotope informed genome-resolved metagenomics uncovers potential trophic interactions in rhizosphere soil.</title>
        <authorList>
            <person name="Starr E.P."/>
            <person name="Shi S."/>
            <person name="Blazewicz S.J."/>
            <person name="Koch B.J."/>
            <person name="Probst A.J."/>
            <person name="Hungate B.A."/>
            <person name="Pett-Ridge J."/>
            <person name="Firestone M.K."/>
            <person name="Banfield J.F."/>
        </authorList>
    </citation>
    <scope>NUCLEOTIDE SEQUENCE</scope>
    <source>
        <strain evidence="4">YM_69_17</strain>
    </source>
</reference>
<dbReference type="SUPFAM" id="SSF53271">
    <property type="entry name" value="PRTase-like"/>
    <property type="match status" value="1"/>
</dbReference>
<feature type="domain" description="Double zinc ribbon" evidence="3">
    <location>
        <begin position="19"/>
        <end position="82"/>
    </location>
</feature>
<gene>
    <name evidence="4" type="ORF">JF625_02530</name>
</gene>
<dbReference type="Pfam" id="PF18912">
    <property type="entry name" value="DZR_2"/>
    <property type="match status" value="1"/>
</dbReference>
<evidence type="ECO:0000313" key="4">
    <source>
        <dbReference type="EMBL" id="MBW8724023.1"/>
    </source>
</evidence>
<dbReference type="Gene3D" id="3.40.50.2020">
    <property type="match status" value="1"/>
</dbReference>